<proteinExistence type="inferred from homology"/>
<dbReference type="PIRSF" id="PIRSF000521">
    <property type="entry name" value="Transaminase_4ab_Lys_Orn"/>
    <property type="match status" value="1"/>
</dbReference>
<dbReference type="PANTHER" id="PTHR11986:SF79">
    <property type="entry name" value="ACETYLORNITHINE AMINOTRANSFERASE, MITOCHONDRIAL"/>
    <property type="match status" value="1"/>
</dbReference>
<keyword evidence="2 6" id="KW-0032">Aminotransferase</keyword>
<dbReference type="Gene3D" id="3.40.640.10">
    <property type="entry name" value="Type I PLP-dependent aspartate aminotransferase-like (Major domain)"/>
    <property type="match status" value="1"/>
</dbReference>
<dbReference type="Pfam" id="PF00202">
    <property type="entry name" value="Aminotran_3"/>
    <property type="match status" value="1"/>
</dbReference>
<evidence type="ECO:0000313" key="6">
    <source>
        <dbReference type="EMBL" id="RDC46892.1"/>
    </source>
</evidence>
<dbReference type="InterPro" id="IPR015421">
    <property type="entry name" value="PyrdxlP-dep_Trfase_major"/>
</dbReference>
<comment type="cofactor">
    <cofactor evidence="1">
        <name>pyridoxal 5'-phosphate</name>
        <dbReference type="ChEBI" id="CHEBI:597326"/>
    </cofactor>
</comment>
<dbReference type="GO" id="GO:0030170">
    <property type="term" value="F:pyridoxal phosphate binding"/>
    <property type="evidence" value="ECO:0007669"/>
    <property type="project" value="InterPro"/>
</dbReference>
<evidence type="ECO:0000256" key="2">
    <source>
        <dbReference type="ARBA" id="ARBA00022576"/>
    </source>
</evidence>
<evidence type="ECO:0000256" key="5">
    <source>
        <dbReference type="RuleBase" id="RU003560"/>
    </source>
</evidence>
<dbReference type="EMBL" id="PPUT01000001">
    <property type="protein sequence ID" value="RDC46892.1"/>
    <property type="molecule type" value="Genomic_DNA"/>
</dbReference>
<evidence type="ECO:0000256" key="4">
    <source>
        <dbReference type="ARBA" id="ARBA00022898"/>
    </source>
</evidence>
<keyword evidence="4 5" id="KW-0663">Pyridoxal phosphate</keyword>
<dbReference type="FunFam" id="3.40.640.10:FF:000004">
    <property type="entry name" value="Acetylornithine aminotransferase"/>
    <property type="match status" value="1"/>
</dbReference>
<organism evidence="6 7">
    <name type="scientific">Adlercreutzia equolifaciens subsp. celatus</name>
    <dbReference type="NCBI Taxonomy" id="394340"/>
    <lineage>
        <taxon>Bacteria</taxon>
        <taxon>Bacillati</taxon>
        <taxon>Actinomycetota</taxon>
        <taxon>Coriobacteriia</taxon>
        <taxon>Eggerthellales</taxon>
        <taxon>Eggerthellaceae</taxon>
        <taxon>Adlercreutzia</taxon>
    </lineage>
</organism>
<comment type="caution">
    <text evidence="6">The sequence shown here is derived from an EMBL/GenBank/DDBJ whole genome shotgun (WGS) entry which is preliminary data.</text>
</comment>
<dbReference type="PROSITE" id="PS00600">
    <property type="entry name" value="AA_TRANSFER_CLASS_3"/>
    <property type="match status" value="1"/>
</dbReference>
<dbReference type="GO" id="GO:0042802">
    <property type="term" value="F:identical protein binding"/>
    <property type="evidence" value="ECO:0007669"/>
    <property type="project" value="TreeGrafter"/>
</dbReference>
<reference evidence="6 7" key="1">
    <citation type="journal article" date="2018" name="Elife">
        <title>Discovery and characterization of a prevalent human gut bacterial enzyme sufficient for the inactivation of a family of plant toxins.</title>
        <authorList>
            <person name="Koppel N."/>
            <person name="Bisanz J.E."/>
            <person name="Pandelia M.E."/>
            <person name="Turnbaugh P.J."/>
            <person name="Balskus E.P."/>
        </authorList>
    </citation>
    <scope>NUCLEOTIDE SEQUENCE [LARGE SCALE GENOMIC DNA]</scope>
    <source>
        <strain evidence="6 7">OB21 GAM 11</strain>
    </source>
</reference>
<protein>
    <submittedName>
        <fullName evidence="6">Aspartate aminotransferase family protein</fullName>
    </submittedName>
</protein>
<evidence type="ECO:0000256" key="3">
    <source>
        <dbReference type="ARBA" id="ARBA00022679"/>
    </source>
</evidence>
<accession>A0A369P4F1</accession>
<dbReference type="Proteomes" id="UP000253805">
    <property type="component" value="Unassembled WGS sequence"/>
</dbReference>
<dbReference type="CDD" id="cd00610">
    <property type="entry name" value="OAT_like"/>
    <property type="match status" value="1"/>
</dbReference>
<gene>
    <name evidence="6" type="ORF">C1850_00100</name>
</gene>
<dbReference type="GO" id="GO:0008483">
    <property type="term" value="F:transaminase activity"/>
    <property type="evidence" value="ECO:0007669"/>
    <property type="project" value="UniProtKB-KW"/>
</dbReference>
<keyword evidence="3 6" id="KW-0808">Transferase</keyword>
<dbReference type="SUPFAM" id="SSF53383">
    <property type="entry name" value="PLP-dependent transferases"/>
    <property type="match status" value="1"/>
</dbReference>
<dbReference type="InterPro" id="IPR005814">
    <property type="entry name" value="Aminotrans_3"/>
</dbReference>
<dbReference type="InterPro" id="IPR015424">
    <property type="entry name" value="PyrdxlP-dep_Trfase"/>
</dbReference>
<dbReference type="InterPro" id="IPR050103">
    <property type="entry name" value="Class-III_PLP-dep_AT"/>
</dbReference>
<dbReference type="Gene3D" id="3.90.1150.10">
    <property type="entry name" value="Aspartate Aminotransferase, domain 1"/>
    <property type="match status" value="1"/>
</dbReference>
<dbReference type="RefSeq" id="WP_114548142.1">
    <property type="nucleotide sequence ID" value="NZ_PPUT01000001.1"/>
</dbReference>
<name>A0A369P4F1_9ACTN</name>
<dbReference type="AlphaFoldDB" id="A0A369P4F1"/>
<sequence length="411" mass="43819">MTLAREMALESEYVMGTFARKPVEFVEGHGMTLIDDAGNEYLDFLSGIGVCSLGHCHPSIVQAVSDQAAKLIHVSNYYYIEHRGEVAQLLSNMLNAYVDEPSPETWKTFFANSGAEANECAIKLARLYARRRTEAAGKDAELAPRLIVTLAKSFHGRTLATLAATAQPAKQEAFQPLPAGFTATPINDVEALERLFETQGDHICAVMIECIQGESGVHPCTEEFIGAIRRLTEEHGALMICDEVQSGIFRTGLPYGFQNFGVLPDIVTMAKGIASGVVAGACAAKSSIAAAFAPGDHGTTFGGSNIAMATAHVTLSTLLAPGMGAQIESVGAYMRERLARLPHVQEVRGFGLMNGIDLTHEAPSAPDVVAAGLEAGLVLNATGPHTLRFLPPLICTEADVDVLVQKLEQLL</sequence>
<comment type="similarity">
    <text evidence="5">Belongs to the class-III pyridoxal-phosphate-dependent aminotransferase family.</text>
</comment>
<evidence type="ECO:0000313" key="7">
    <source>
        <dbReference type="Proteomes" id="UP000253805"/>
    </source>
</evidence>
<dbReference type="PANTHER" id="PTHR11986">
    <property type="entry name" value="AMINOTRANSFERASE CLASS III"/>
    <property type="match status" value="1"/>
</dbReference>
<dbReference type="InterPro" id="IPR049704">
    <property type="entry name" value="Aminotrans_3_PPA_site"/>
</dbReference>
<evidence type="ECO:0000256" key="1">
    <source>
        <dbReference type="ARBA" id="ARBA00001933"/>
    </source>
</evidence>
<dbReference type="InterPro" id="IPR015422">
    <property type="entry name" value="PyrdxlP-dep_Trfase_small"/>
</dbReference>